<keyword evidence="3" id="KW-1185">Reference proteome</keyword>
<gene>
    <name evidence="2" type="ORF">psyc5s11_20930</name>
</gene>
<protein>
    <submittedName>
        <fullName evidence="2">Polysaccharide deacetylase family sporulation protein PdaB</fullName>
    </submittedName>
</protein>
<dbReference type="InterPro" id="IPR002509">
    <property type="entry name" value="NODB_dom"/>
</dbReference>
<evidence type="ECO:0000259" key="1">
    <source>
        <dbReference type="PROSITE" id="PS51677"/>
    </source>
</evidence>
<dbReference type="PROSITE" id="PS51677">
    <property type="entry name" value="NODB"/>
    <property type="match status" value="1"/>
</dbReference>
<dbReference type="InterPro" id="IPR011330">
    <property type="entry name" value="Glyco_hydro/deAcase_b/a-brl"/>
</dbReference>
<dbReference type="SUPFAM" id="SSF88713">
    <property type="entry name" value="Glycoside hydrolase/deacetylase"/>
    <property type="match status" value="1"/>
</dbReference>
<dbReference type="CDD" id="cd10917">
    <property type="entry name" value="CE4_NodB_like_6s_7s"/>
    <property type="match status" value="1"/>
</dbReference>
<accession>A0ABM7T283</accession>
<dbReference type="Pfam" id="PF01522">
    <property type="entry name" value="Polysacc_deac_1"/>
    <property type="match status" value="1"/>
</dbReference>
<dbReference type="InterPro" id="IPR050248">
    <property type="entry name" value="Polysacc_deacetylase_ArnD"/>
</dbReference>
<dbReference type="Gene3D" id="3.20.20.370">
    <property type="entry name" value="Glycoside hydrolase/deacetylase"/>
    <property type="match status" value="1"/>
</dbReference>
<evidence type="ECO:0000313" key="3">
    <source>
        <dbReference type="Proteomes" id="UP000824633"/>
    </source>
</evidence>
<feature type="domain" description="NodB homology" evidence="1">
    <location>
        <begin position="49"/>
        <end position="229"/>
    </location>
</feature>
<name>A0ABM7T283_9CLOT</name>
<organism evidence="2 3">
    <name type="scientific">Clostridium gelidum</name>
    <dbReference type="NCBI Taxonomy" id="704125"/>
    <lineage>
        <taxon>Bacteria</taxon>
        <taxon>Bacillati</taxon>
        <taxon>Bacillota</taxon>
        <taxon>Clostridia</taxon>
        <taxon>Eubacteriales</taxon>
        <taxon>Clostridiaceae</taxon>
        <taxon>Clostridium</taxon>
    </lineage>
</organism>
<dbReference type="Proteomes" id="UP000824633">
    <property type="component" value="Chromosome"/>
</dbReference>
<evidence type="ECO:0000313" key="2">
    <source>
        <dbReference type="EMBL" id="BCZ46026.1"/>
    </source>
</evidence>
<sequence length="257" mass="29762">MTWKKKRIGINLILLLLLIAISIGVNKTTQVIGNTHEEEPIYCVDTNDKVVSLTFDVNWTEKDNLEVILNILKKYNVKGTFFIMGGWVNFSEENVNKLKLIKEGGHEIGNHSYKHPQFTKIGADKMKEEIDKTNDIIEKYTGEKPKLFRFPSGDYNKDAFLKVRNLGYMAIQWNVDSIDWKEASAETEYNRVMKNVKPGSIILFHNAKYTPDNIDRIIKELRDKGYEFKTVGEMIYFEDYNIDNQGIQHKVKLDSAS</sequence>
<dbReference type="PANTHER" id="PTHR10587">
    <property type="entry name" value="GLYCOSYL TRANSFERASE-RELATED"/>
    <property type="match status" value="1"/>
</dbReference>
<dbReference type="EMBL" id="AP024849">
    <property type="protein sequence ID" value="BCZ46026.1"/>
    <property type="molecule type" value="Genomic_DNA"/>
</dbReference>
<reference evidence="3" key="1">
    <citation type="submission" date="2021-07" db="EMBL/GenBank/DDBJ databases">
        <title>Complete genome sequencing of a Clostridium isolate.</title>
        <authorList>
            <person name="Ueki A."/>
            <person name="Tonouchi A."/>
        </authorList>
    </citation>
    <scope>NUCLEOTIDE SEQUENCE [LARGE SCALE GENOMIC DNA]</scope>
    <source>
        <strain evidence="3">C5S11</strain>
    </source>
</reference>
<proteinExistence type="predicted"/>
<dbReference type="PANTHER" id="PTHR10587:SF128">
    <property type="entry name" value="POLYSACCHARIDE DEACETYLASE PDAB-RELATED"/>
    <property type="match status" value="1"/>
</dbReference>
<dbReference type="RefSeq" id="WP_224037552.1">
    <property type="nucleotide sequence ID" value="NZ_AP024849.1"/>
</dbReference>